<dbReference type="KEGG" id="mcau:MIT9_P0816"/>
<dbReference type="PANTHER" id="PTHR44757">
    <property type="entry name" value="DIGUANYLATE CYCLASE DGCP"/>
    <property type="match status" value="1"/>
</dbReference>
<dbReference type="InterPro" id="IPR029787">
    <property type="entry name" value="Nucleotide_cyclase"/>
</dbReference>
<dbReference type="InterPro" id="IPR012226">
    <property type="entry name" value="Diguanyl_cyclase/Pdiesterase"/>
</dbReference>
<dbReference type="InterPro" id="IPR000700">
    <property type="entry name" value="PAS-assoc_C"/>
</dbReference>
<dbReference type="Gene3D" id="3.20.20.450">
    <property type="entry name" value="EAL domain"/>
    <property type="match status" value="1"/>
</dbReference>
<dbReference type="PROSITE" id="PS50112">
    <property type="entry name" value="PAS"/>
    <property type="match status" value="1"/>
</dbReference>
<dbReference type="AlphaFoldDB" id="A0AAU9C102"/>
<dbReference type="SMART" id="SM00052">
    <property type="entry name" value="EAL"/>
    <property type="match status" value="1"/>
</dbReference>
<dbReference type="GO" id="GO:0071111">
    <property type="term" value="F:cyclic-guanylate-specific phosphodiesterase activity"/>
    <property type="evidence" value="ECO:0007669"/>
    <property type="project" value="UniProtKB-EC"/>
</dbReference>
<evidence type="ECO:0000256" key="2">
    <source>
        <dbReference type="ARBA" id="ARBA00012282"/>
    </source>
</evidence>
<dbReference type="InterPro" id="IPR000014">
    <property type="entry name" value="PAS"/>
</dbReference>
<name>A0AAU9C102_9GAMM</name>
<dbReference type="InterPro" id="IPR011006">
    <property type="entry name" value="CheY-like_superfamily"/>
</dbReference>
<dbReference type="Gene3D" id="3.30.70.270">
    <property type="match status" value="1"/>
</dbReference>
<dbReference type="CDD" id="cd00156">
    <property type="entry name" value="REC"/>
    <property type="match status" value="1"/>
</dbReference>
<feature type="modified residue" description="4-aspartylphosphate" evidence="5">
    <location>
        <position position="58"/>
    </location>
</feature>
<dbReference type="SMART" id="SM00448">
    <property type="entry name" value="REC"/>
    <property type="match status" value="1"/>
</dbReference>
<evidence type="ECO:0000313" key="12">
    <source>
        <dbReference type="Proteomes" id="UP001321825"/>
    </source>
</evidence>
<proteinExistence type="predicted"/>
<dbReference type="Gene3D" id="3.40.50.2300">
    <property type="match status" value="1"/>
</dbReference>
<dbReference type="EC" id="3.1.4.52" evidence="2"/>
<dbReference type="Proteomes" id="UP001321825">
    <property type="component" value="Chromosome"/>
</dbReference>
<dbReference type="SUPFAM" id="SSF55785">
    <property type="entry name" value="PYP-like sensor domain (PAS domain)"/>
    <property type="match status" value="1"/>
</dbReference>
<comment type="catalytic activity">
    <reaction evidence="4">
        <text>3',3'-c-di-GMP + H2O = 5'-phosphoguanylyl(3'-&gt;5')guanosine + H(+)</text>
        <dbReference type="Rhea" id="RHEA:24902"/>
        <dbReference type="ChEBI" id="CHEBI:15377"/>
        <dbReference type="ChEBI" id="CHEBI:15378"/>
        <dbReference type="ChEBI" id="CHEBI:58754"/>
        <dbReference type="ChEBI" id="CHEBI:58805"/>
        <dbReference type="EC" id="3.1.4.52"/>
    </reaction>
    <physiologicalReaction direction="left-to-right" evidence="4">
        <dbReference type="Rhea" id="RHEA:24903"/>
    </physiologicalReaction>
</comment>
<dbReference type="InterPro" id="IPR000160">
    <property type="entry name" value="GGDEF_dom"/>
</dbReference>
<dbReference type="SUPFAM" id="SSF55073">
    <property type="entry name" value="Nucleotide cyclase"/>
    <property type="match status" value="1"/>
</dbReference>
<dbReference type="SMART" id="SM00086">
    <property type="entry name" value="PAC"/>
    <property type="match status" value="1"/>
</dbReference>
<evidence type="ECO:0000256" key="5">
    <source>
        <dbReference type="PROSITE-ProRule" id="PRU00169"/>
    </source>
</evidence>
<feature type="domain" description="Response regulatory" evidence="6">
    <location>
        <begin position="7"/>
        <end position="123"/>
    </location>
</feature>
<dbReference type="FunFam" id="3.20.20.450:FF:000001">
    <property type="entry name" value="Cyclic di-GMP phosphodiesterase yahA"/>
    <property type="match status" value="1"/>
</dbReference>
<dbReference type="InterPro" id="IPR052155">
    <property type="entry name" value="Biofilm_reg_signaling"/>
</dbReference>
<evidence type="ECO:0000256" key="3">
    <source>
        <dbReference type="ARBA" id="ARBA00022636"/>
    </source>
</evidence>
<dbReference type="GO" id="GO:0071732">
    <property type="term" value="P:cellular response to nitric oxide"/>
    <property type="evidence" value="ECO:0007669"/>
    <property type="project" value="UniProtKB-ARBA"/>
</dbReference>
<evidence type="ECO:0000259" key="6">
    <source>
        <dbReference type="PROSITE" id="PS50110"/>
    </source>
</evidence>
<dbReference type="SUPFAM" id="SSF141868">
    <property type="entry name" value="EAL domain-like"/>
    <property type="match status" value="1"/>
</dbReference>
<evidence type="ECO:0000313" key="11">
    <source>
        <dbReference type="EMBL" id="BCX81238.1"/>
    </source>
</evidence>
<dbReference type="PANTHER" id="PTHR44757:SF2">
    <property type="entry name" value="BIOFILM ARCHITECTURE MAINTENANCE PROTEIN MBAA"/>
    <property type="match status" value="1"/>
</dbReference>
<evidence type="ECO:0000259" key="8">
    <source>
        <dbReference type="PROSITE" id="PS50113"/>
    </source>
</evidence>
<dbReference type="InterPro" id="IPR043128">
    <property type="entry name" value="Rev_trsase/Diguanyl_cyclase"/>
</dbReference>
<dbReference type="CDD" id="cd00130">
    <property type="entry name" value="PAS"/>
    <property type="match status" value="1"/>
</dbReference>
<dbReference type="PROSITE" id="PS50110">
    <property type="entry name" value="RESPONSE_REGULATORY"/>
    <property type="match status" value="1"/>
</dbReference>
<feature type="domain" description="PAS" evidence="7">
    <location>
        <begin position="137"/>
        <end position="183"/>
    </location>
</feature>
<organism evidence="11 12">
    <name type="scientific">Methylomarinovum caldicuralii</name>
    <dbReference type="NCBI Taxonomy" id="438856"/>
    <lineage>
        <taxon>Bacteria</taxon>
        <taxon>Pseudomonadati</taxon>
        <taxon>Pseudomonadota</taxon>
        <taxon>Gammaproteobacteria</taxon>
        <taxon>Methylococcales</taxon>
        <taxon>Methylothermaceae</taxon>
        <taxon>Methylomarinovum</taxon>
    </lineage>
</organism>
<dbReference type="Pfam" id="PF00990">
    <property type="entry name" value="GGDEF"/>
    <property type="match status" value="1"/>
</dbReference>
<dbReference type="InterPro" id="IPR001610">
    <property type="entry name" value="PAC"/>
</dbReference>
<reference evidence="12" key="1">
    <citation type="journal article" date="2024" name="Int. J. Syst. Evol. Microbiol.">
        <title>Methylomarinovum tepidoasis sp. nov., a moderately thermophilic methanotroph of the family Methylothermaceae isolated from a deep-sea hydrothermal field.</title>
        <authorList>
            <person name="Hirayama H."/>
            <person name="Takaki Y."/>
            <person name="Abe M."/>
            <person name="Miyazaki M."/>
            <person name="Uematsu K."/>
            <person name="Matsui Y."/>
            <person name="Takai K."/>
        </authorList>
    </citation>
    <scope>NUCLEOTIDE SEQUENCE [LARGE SCALE GENOMIC DNA]</scope>
    <source>
        <strain evidence="12">IT-9</strain>
    </source>
</reference>
<keyword evidence="3" id="KW-0973">c-di-GMP</keyword>
<evidence type="ECO:0000256" key="4">
    <source>
        <dbReference type="ARBA" id="ARBA00051114"/>
    </source>
</evidence>
<dbReference type="SMART" id="SM00091">
    <property type="entry name" value="PAS"/>
    <property type="match status" value="1"/>
</dbReference>
<protein>
    <recommendedName>
        <fullName evidence="2">cyclic-guanylate-specific phosphodiesterase</fullName>
        <ecNumber evidence="2">3.1.4.52</ecNumber>
    </recommendedName>
</protein>
<dbReference type="CDD" id="cd01948">
    <property type="entry name" value="EAL"/>
    <property type="match status" value="1"/>
</dbReference>
<dbReference type="InterPro" id="IPR001789">
    <property type="entry name" value="Sig_transdc_resp-reg_receiver"/>
</dbReference>
<dbReference type="InterPro" id="IPR035965">
    <property type="entry name" value="PAS-like_dom_sf"/>
</dbReference>
<dbReference type="Pfam" id="PF00563">
    <property type="entry name" value="EAL"/>
    <property type="match status" value="1"/>
</dbReference>
<feature type="domain" description="GGDEF" evidence="10">
    <location>
        <begin position="302"/>
        <end position="435"/>
    </location>
</feature>
<evidence type="ECO:0000259" key="9">
    <source>
        <dbReference type="PROSITE" id="PS50883"/>
    </source>
</evidence>
<dbReference type="Gene3D" id="3.30.450.20">
    <property type="entry name" value="PAS domain"/>
    <property type="match status" value="1"/>
</dbReference>
<sequence>MNPADLNILVIEDSDADFHLLERHLRRGGLQARLHRARDAAELKAALETQAWDLILTDYTLPGIDIRTRLQWIFEHLPEVPVIMVSGTVGEETAVDLLKAGLEDFVNKDNLAWLLPAIDRALKRVALRRRQHRDEARLRLWDTVFEHAAEGIFITDSEGHILQVNRAFTEILGYAPEEIIGQTPRLWKSGRHDRSFYQNLWDSLKRTGHWQGEIWNRRKDGDLVVECLTISAVRDPGGATTHYVAMFSDISRLKRTEEELAYLAYHDVLTGLPNRALLNARLNARLDHALEHALEHARRHRTQLALLLLDLDRFKHVNDSFSHATGDTLLQQVAARLRNCVRQDDTVARLGGDEFVFLLENLHEPENAALVADKVIAALKRPFQIGGHTIPVSASLGISMFPRDGEDAATLLRNADAAMYQAKSEGAGSYAFYTREMTERAREHILLESALRRALEAGELQLHFQPQVDMDDGRPIGCEVLARWHHPELGTVSPARFIPLAEETGLILELGAWVLENACRLAKGWLDRGLDFGRIAVNVSGCQIRHRVICDQVAQALARSGLPPSRLELEVTEGFIMEKAEDAIGILEALRDQGITLAIDDFGTGYSSLVYLKRLPIHCLKIDQSFVRDLPEDREDAAICQAVIALGQALGLETLAEGVETEAQRRFLLQHGCRLGQGYLFSRPLPAEAFEKWLTR</sequence>
<evidence type="ECO:0000256" key="1">
    <source>
        <dbReference type="ARBA" id="ARBA00001946"/>
    </source>
</evidence>
<accession>A0AAU9C102</accession>
<dbReference type="NCBIfam" id="TIGR00229">
    <property type="entry name" value="sensory_box"/>
    <property type="match status" value="1"/>
</dbReference>
<dbReference type="PROSITE" id="PS50113">
    <property type="entry name" value="PAC"/>
    <property type="match status" value="1"/>
</dbReference>
<evidence type="ECO:0000259" key="10">
    <source>
        <dbReference type="PROSITE" id="PS50887"/>
    </source>
</evidence>
<keyword evidence="12" id="KW-1185">Reference proteome</keyword>
<dbReference type="SUPFAM" id="SSF52172">
    <property type="entry name" value="CheY-like"/>
    <property type="match status" value="1"/>
</dbReference>
<dbReference type="EMBL" id="AP024714">
    <property type="protein sequence ID" value="BCX81238.1"/>
    <property type="molecule type" value="Genomic_DNA"/>
</dbReference>
<gene>
    <name evidence="11" type="ORF">MIT9_P0816</name>
</gene>
<dbReference type="FunFam" id="3.30.70.270:FF:000001">
    <property type="entry name" value="Diguanylate cyclase domain protein"/>
    <property type="match status" value="1"/>
</dbReference>
<comment type="cofactor">
    <cofactor evidence="1">
        <name>Mg(2+)</name>
        <dbReference type="ChEBI" id="CHEBI:18420"/>
    </cofactor>
</comment>
<dbReference type="GO" id="GO:0000160">
    <property type="term" value="P:phosphorelay signal transduction system"/>
    <property type="evidence" value="ECO:0007669"/>
    <property type="project" value="InterPro"/>
</dbReference>
<dbReference type="GO" id="GO:0006355">
    <property type="term" value="P:regulation of DNA-templated transcription"/>
    <property type="evidence" value="ECO:0007669"/>
    <property type="project" value="InterPro"/>
</dbReference>
<dbReference type="InterPro" id="IPR001633">
    <property type="entry name" value="EAL_dom"/>
</dbReference>
<feature type="domain" description="EAL" evidence="9">
    <location>
        <begin position="444"/>
        <end position="696"/>
    </location>
</feature>
<dbReference type="PROSITE" id="PS50887">
    <property type="entry name" value="GGDEF"/>
    <property type="match status" value="1"/>
</dbReference>
<keyword evidence="5" id="KW-0597">Phosphoprotein</keyword>
<evidence type="ECO:0000259" key="7">
    <source>
        <dbReference type="PROSITE" id="PS50112"/>
    </source>
</evidence>
<dbReference type="PROSITE" id="PS50883">
    <property type="entry name" value="EAL"/>
    <property type="match status" value="1"/>
</dbReference>
<dbReference type="NCBIfam" id="TIGR00254">
    <property type="entry name" value="GGDEF"/>
    <property type="match status" value="1"/>
</dbReference>
<dbReference type="InterPro" id="IPR035919">
    <property type="entry name" value="EAL_sf"/>
</dbReference>
<feature type="domain" description="PAC" evidence="8">
    <location>
        <begin position="210"/>
        <end position="262"/>
    </location>
</feature>
<dbReference type="RefSeq" id="WP_317706172.1">
    <property type="nucleotide sequence ID" value="NZ_AP024714.1"/>
</dbReference>
<dbReference type="Pfam" id="PF00072">
    <property type="entry name" value="Response_reg"/>
    <property type="match status" value="1"/>
</dbReference>
<dbReference type="PIRSF" id="PIRSF005925">
    <property type="entry name" value="Dos"/>
    <property type="match status" value="1"/>
</dbReference>
<dbReference type="InterPro" id="IPR013767">
    <property type="entry name" value="PAS_fold"/>
</dbReference>
<dbReference type="CDD" id="cd01949">
    <property type="entry name" value="GGDEF"/>
    <property type="match status" value="1"/>
</dbReference>
<dbReference type="SMART" id="SM00267">
    <property type="entry name" value="GGDEF"/>
    <property type="match status" value="1"/>
</dbReference>
<dbReference type="Pfam" id="PF00989">
    <property type="entry name" value="PAS"/>
    <property type="match status" value="1"/>
</dbReference>